<dbReference type="InterPro" id="IPR052840">
    <property type="entry name" value="U7_snRNA_Sm-like"/>
</dbReference>
<evidence type="ECO:0000313" key="2">
    <source>
        <dbReference type="EMBL" id="VDN03508.1"/>
    </source>
</evidence>
<dbReference type="PANTHER" id="PTHR21196:SF1">
    <property type="entry name" value="U7 SNRNA-ASSOCIATED SM-LIKE PROTEIN LSM10"/>
    <property type="match status" value="1"/>
</dbReference>
<sequence length="113" mass="13429">MNRTMYYKRSARQRKKMQAIIVLQSVRDISVVVELKNYFSIKGKMMECDDEMNLEMKDVIVYSTDPENPDEYDTYRVVGKFIRFIHFDHYFNVAKVIRNSLLAAKKYASGKVR</sequence>
<gene>
    <name evidence="2" type="ORF">TCLT_LOCUS6182</name>
</gene>
<evidence type="ECO:0000313" key="4">
    <source>
        <dbReference type="WBParaSite" id="TCLT_0000619301-mRNA-1"/>
    </source>
</evidence>
<name>A0A0N5D081_THECL</name>
<dbReference type="PANTHER" id="PTHR21196">
    <property type="entry name" value="U7 SNRNA-ASSOCIATED SM-LIKE PROTEIN LSM10"/>
    <property type="match status" value="1"/>
</dbReference>
<protein>
    <submittedName>
        <fullName evidence="4">Sm domain-containing protein</fullName>
    </submittedName>
</protein>
<dbReference type="STRING" id="103827.A0A0N5D081"/>
<dbReference type="Gene3D" id="2.30.30.100">
    <property type="match status" value="1"/>
</dbReference>
<feature type="domain" description="Sm" evidence="1">
    <location>
        <begin position="21"/>
        <end position="87"/>
    </location>
</feature>
<dbReference type="GO" id="GO:0071208">
    <property type="term" value="F:histone pre-mRNA DCP binding"/>
    <property type="evidence" value="ECO:0007669"/>
    <property type="project" value="TreeGrafter"/>
</dbReference>
<dbReference type="GO" id="GO:0071254">
    <property type="term" value="C:cytoplasmic U snRNP body"/>
    <property type="evidence" value="ECO:0007669"/>
    <property type="project" value="TreeGrafter"/>
</dbReference>
<dbReference type="InterPro" id="IPR010920">
    <property type="entry name" value="LSM_dom_sf"/>
</dbReference>
<dbReference type="SUPFAM" id="SSF50182">
    <property type="entry name" value="Sm-like ribonucleoproteins"/>
    <property type="match status" value="1"/>
</dbReference>
<keyword evidence="3" id="KW-1185">Reference proteome</keyword>
<dbReference type="OrthoDB" id="10256176at2759"/>
<proteinExistence type="predicted"/>
<dbReference type="GO" id="GO:0006398">
    <property type="term" value="P:mRNA 3'-end processing by stem-loop binding and cleavage"/>
    <property type="evidence" value="ECO:0007669"/>
    <property type="project" value="TreeGrafter"/>
</dbReference>
<dbReference type="Proteomes" id="UP000276776">
    <property type="component" value="Unassembled WGS sequence"/>
</dbReference>
<dbReference type="GO" id="GO:0071209">
    <property type="term" value="F:U7 snRNA binding"/>
    <property type="evidence" value="ECO:0007669"/>
    <property type="project" value="TreeGrafter"/>
</dbReference>
<evidence type="ECO:0000259" key="1">
    <source>
        <dbReference type="SMART" id="SM00651"/>
    </source>
</evidence>
<dbReference type="OMA" id="TMACLLQ"/>
<dbReference type="SMART" id="SM00651">
    <property type="entry name" value="Sm"/>
    <property type="match status" value="1"/>
</dbReference>
<dbReference type="AlphaFoldDB" id="A0A0N5D081"/>
<dbReference type="GO" id="GO:0016604">
    <property type="term" value="C:nuclear body"/>
    <property type="evidence" value="ECO:0007669"/>
    <property type="project" value="TreeGrafter"/>
</dbReference>
<reference evidence="4" key="1">
    <citation type="submission" date="2017-02" db="UniProtKB">
        <authorList>
            <consortium name="WormBaseParasite"/>
        </authorList>
    </citation>
    <scope>IDENTIFICATION</scope>
</reference>
<accession>A0A0N5D081</accession>
<evidence type="ECO:0000313" key="3">
    <source>
        <dbReference type="Proteomes" id="UP000276776"/>
    </source>
</evidence>
<dbReference type="WBParaSite" id="TCLT_0000619301-mRNA-1">
    <property type="protein sequence ID" value="TCLT_0000619301-mRNA-1"/>
    <property type="gene ID" value="TCLT_0000619301"/>
</dbReference>
<reference evidence="2 3" key="2">
    <citation type="submission" date="2018-11" db="EMBL/GenBank/DDBJ databases">
        <authorList>
            <consortium name="Pathogen Informatics"/>
        </authorList>
    </citation>
    <scope>NUCLEOTIDE SEQUENCE [LARGE SCALE GENOMIC DNA]</scope>
</reference>
<organism evidence="4">
    <name type="scientific">Thelazia callipaeda</name>
    <name type="common">Oriental eyeworm</name>
    <name type="synonym">Parasitic nematode</name>
    <dbReference type="NCBI Taxonomy" id="103827"/>
    <lineage>
        <taxon>Eukaryota</taxon>
        <taxon>Metazoa</taxon>
        <taxon>Ecdysozoa</taxon>
        <taxon>Nematoda</taxon>
        <taxon>Chromadorea</taxon>
        <taxon>Rhabditida</taxon>
        <taxon>Spirurina</taxon>
        <taxon>Spiruromorpha</taxon>
        <taxon>Thelazioidea</taxon>
        <taxon>Thelaziidae</taxon>
        <taxon>Thelazia</taxon>
    </lineage>
</organism>
<dbReference type="InterPro" id="IPR001163">
    <property type="entry name" value="Sm_dom_euk/arc"/>
</dbReference>
<dbReference type="EMBL" id="UYYF01004396">
    <property type="protein sequence ID" value="VDN03508.1"/>
    <property type="molecule type" value="Genomic_DNA"/>
</dbReference>
<dbReference type="Pfam" id="PF01423">
    <property type="entry name" value="LSM"/>
    <property type="match status" value="1"/>
</dbReference>